<feature type="non-terminal residue" evidence="7">
    <location>
        <position position="1"/>
    </location>
</feature>
<keyword evidence="4" id="KW-0862">Zinc</keyword>
<keyword evidence="5" id="KW-0539">Nucleus</keyword>
<evidence type="ECO:0000256" key="5">
    <source>
        <dbReference type="ARBA" id="ARBA00023242"/>
    </source>
</evidence>
<comment type="subcellular location">
    <subcellularLocation>
        <location evidence="1">Nucleus</location>
    </subcellularLocation>
</comment>
<dbReference type="PANTHER" id="PTHR46481:SF10">
    <property type="entry name" value="ZINC FINGER BED DOMAIN-CONTAINING PROTEIN 39"/>
    <property type="match status" value="1"/>
</dbReference>
<organism evidence="7 8">
    <name type="scientific">Perkinsus chesapeaki</name>
    <name type="common">Clam parasite</name>
    <name type="synonym">Perkinsus andrewsi</name>
    <dbReference type="NCBI Taxonomy" id="330153"/>
    <lineage>
        <taxon>Eukaryota</taxon>
        <taxon>Sar</taxon>
        <taxon>Alveolata</taxon>
        <taxon>Perkinsozoa</taxon>
        <taxon>Perkinsea</taxon>
        <taxon>Perkinsida</taxon>
        <taxon>Perkinsidae</taxon>
        <taxon>Perkinsus</taxon>
    </lineage>
</organism>
<dbReference type="OrthoDB" id="1935496at2759"/>
<dbReference type="InterPro" id="IPR052035">
    <property type="entry name" value="ZnF_BED_domain_contain"/>
</dbReference>
<evidence type="ECO:0000313" key="8">
    <source>
        <dbReference type="Proteomes" id="UP000591131"/>
    </source>
</evidence>
<feature type="compositionally biased region" description="Basic and acidic residues" evidence="6">
    <location>
        <begin position="116"/>
        <end position="127"/>
    </location>
</feature>
<dbReference type="Proteomes" id="UP000591131">
    <property type="component" value="Unassembled WGS sequence"/>
</dbReference>
<sequence>MRSKVVGFETIRGPYTADNIRGVLAKSINALDLGGKIRVAVSDSASSMKKCFEDIFENDEIPGLLVWLPCAAHRLHLVVVNGLGLYRKSSTAATTYERQSADGKLIEAEQTIAEMEKKKEKSKKEANSEDVLPPGILAEAESDAEEEEPSWMPPGNDDRFSEGVEVIGRSCRSQTSVRRAVEKTRSLMSLLRSSTTARDIMVSVRARFPPKGKGGTSYCGDTVTRWNSTLKMIEQVLDYRVQYEEWQRSVEENVPPSSPVYKVVESCRLSHGDYRVLESIRDVLHPFKLCITWLGGSRYPTLPSLMVAIGALRRHLESEESSDNRVVCDLKEKLLERIAFYFAYLGEEAVVVCGCYLNPITRRQTVNPHEKYQVSDEVGREAAMQCLEAFGLELPNTDNERADSSQRSAQESEDKLTFDNLINDFVQSSTPYEDVNPLSDPLERAQAIMLEYEARARKFVAPSDKPN</sequence>
<evidence type="ECO:0000256" key="6">
    <source>
        <dbReference type="SAM" id="MobiDB-lite"/>
    </source>
</evidence>
<reference evidence="7 8" key="1">
    <citation type="submission" date="2020-04" db="EMBL/GenBank/DDBJ databases">
        <title>Perkinsus chesapeaki whole genome sequence.</title>
        <authorList>
            <person name="Bogema D.R."/>
        </authorList>
    </citation>
    <scope>NUCLEOTIDE SEQUENCE [LARGE SCALE GENOMIC DNA]</scope>
    <source>
        <strain evidence="7">ATCC PRA-425</strain>
    </source>
</reference>
<evidence type="ECO:0000256" key="2">
    <source>
        <dbReference type="ARBA" id="ARBA00022723"/>
    </source>
</evidence>
<dbReference type="InterPro" id="IPR012337">
    <property type="entry name" value="RNaseH-like_sf"/>
</dbReference>
<keyword evidence="2" id="KW-0479">Metal-binding</keyword>
<feature type="region of interest" description="Disordered" evidence="6">
    <location>
        <begin position="116"/>
        <end position="136"/>
    </location>
</feature>
<protein>
    <submittedName>
        <fullName evidence="7">Uncharacterized protein</fullName>
    </submittedName>
</protein>
<evidence type="ECO:0000256" key="1">
    <source>
        <dbReference type="ARBA" id="ARBA00004123"/>
    </source>
</evidence>
<evidence type="ECO:0000313" key="7">
    <source>
        <dbReference type="EMBL" id="KAF4649020.1"/>
    </source>
</evidence>
<evidence type="ECO:0000256" key="3">
    <source>
        <dbReference type="ARBA" id="ARBA00022771"/>
    </source>
</evidence>
<gene>
    <name evidence="7" type="ORF">FOL47_002483</name>
</gene>
<dbReference type="PANTHER" id="PTHR46481">
    <property type="entry name" value="ZINC FINGER BED DOMAIN-CONTAINING PROTEIN 4"/>
    <property type="match status" value="1"/>
</dbReference>
<dbReference type="GO" id="GO:0008270">
    <property type="term" value="F:zinc ion binding"/>
    <property type="evidence" value="ECO:0007669"/>
    <property type="project" value="UniProtKB-KW"/>
</dbReference>
<comment type="caution">
    <text evidence="7">The sequence shown here is derived from an EMBL/GenBank/DDBJ whole genome shotgun (WGS) entry which is preliminary data.</text>
</comment>
<dbReference type="AlphaFoldDB" id="A0A7J6KPP6"/>
<accession>A0A7J6KPP6</accession>
<evidence type="ECO:0000256" key="4">
    <source>
        <dbReference type="ARBA" id="ARBA00022833"/>
    </source>
</evidence>
<name>A0A7J6KPP6_PERCH</name>
<dbReference type="EMBL" id="JAAPAO010001697">
    <property type="protein sequence ID" value="KAF4649020.1"/>
    <property type="molecule type" value="Genomic_DNA"/>
</dbReference>
<proteinExistence type="predicted"/>
<keyword evidence="8" id="KW-1185">Reference proteome</keyword>
<dbReference type="GO" id="GO:0005634">
    <property type="term" value="C:nucleus"/>
    <property type="evidence" value="ECO:0007669"/>
    <property type="project" value="UniProtKB-SubCell"/>
</dbReference>
<dbReference type="SUPFAM" id="SSF53098">
    <property type="entry name" value="Ribonuclease H-like"/>
    <property type="match status" value="1"/>
</dbReference>
<keyword evidence="3" id="KW-0863">Zinc-finger</keyword>